<dbReference type="PROSITE" id="PS52016">
    <property type="entry name" value="TONB_DEPENDENT_REC_3"/>
    <property type="match status" value="1"/>
</dbReference>
<comment type="similarity">
    <text evidence="10 11">Belongs to the TonB-dependent receptor family.</text>
</comment>
<dbReference type="InterPro" id="IPR036942">
    <property type="entry name" value="Beta-barrel_TonB_sf"/>
</dbReference>
<organism evidence="22 27">
    <name type="scientific">Bacteroides xylanisolvens</name>
    <dbReference type="NCBI Taxonomy" id="371601"/>
    <lineage>
        <taxon>Bacteria</taxon>
        <taxon>Pseudomonadati</taxon>
        <taxon>Bacteroidota</taxon>
        <taxon>Bacteroidia</taxon>
        <taxon>Bacteroidales</taxon>
        <taxon>Bacteroidaceae</taxon>
        <taxon>Bacteroides</taxon>
    </lineage>
</organism>
<dbReference type="Proteomes" id="UP000284417">
    <property type="component" value="Unassembled WGS sequence"/>
</dbReference>
<evidence type="ECO:0000256" key="7">
    <source>
        <dbReference type="ARBA" id="ARBA00023077"/>
    </source>
</evidence>
<dbReference type="Proteomes" id="UP000284495">
    <property type="component" value="Unassembled WGS sequence"/>
</dbReference>
<dbReference type="Proteomes" id="UP000183766">
    <property type="component" value="Unassembled WGS sequence"/>
</dbReference>
<dbReference type="Gene3D" id="2.60.40.1120">
    <property type="entry name" value="Carboxypeptidase-like, regulatory domain"/>
    <property type="match status" value="1"/>
</dbReference>
<gene>
    <name evidence="24" type="ORF">DW027_02600</name>
    <name evidence="23" type="ORF">DW042_19035</name>
    <name evidence="22" type="ORF">DXD03_18680</name>
    <name evidence="17" type="ORF">F6S82_02560</name>
    <name evidence="19" type="ORF">GA424_20790</name>
    <name evidence="18" type="ORF">GA560_07310</name>
    <name evidence="20" type="ORF">GAZ26_07175</name>
    <name evidence="21" type="ORF">LDZ35_10955</name>
    <name evidence="25" type="ORF">SAMN05216250_104158</name>
</gene>
<dbReference type="InterPro" id="IPR023996">
    <property type="entry name" value="TonB-dep_OMP_SusC/RagA"/>
</dbReference>
<evidence type="ECO:0000313" key="27">
    <source>
        <dbReference type="Proteomes" id="UP000261210"/>
    </source>
</evidence>
<dbReference type="InterPro" id="IPR011662">
    <property type="entry name" value="Secretin/TonB_short_N"/>
</dbReference>
<proteinExistence type="inferred from homology"/>
<evidence type="ECO:0000313" key="25">
    <source>
        <dbReference type="EMBL" id="SFM40617.1"/>
    </source>
</evidence>
<evidence type="ECO:0000256" key="10">
    <source>
        <dbReference type="PROSITE-ProRule" id="PRU01360"/>
    </source>
</evidence>
<dbReference type="SUPFAM" id="SSF49464">
    <property type="entry name" value="Carboxypeptidase regulatory domain-like"/>
    <property type="match status" value="1"/>
</dbReference>
<keyword evidence="8 10" id="KW-0472">Membrane</keyword>
<feature type="domain" description="TonB-dependent receptor-like beta-barrel" evidence="14">
    <location>
        <begin position="496"/>
        <end position="1049"/>
    </location>
</feature>
<dbReference type="FunFam" id="2.60.40.1120:FF:000003">
    <property type="entry name" value="Outer membrane protein Omp121"/>
    <property type="match status" value="1"/>
</dbReference>
<evidence type="ECO:0000256" key="9">
    <source>
        <dbReference type="ARBA" id="ARBA00023237"/>
    </source>
</evidence>
<dbReference type="Proteomes" id="UP000487596">
    <property type="component" value="Unassembled WGS sequence"/>
</dbReference>
<dbReference type="EMBL" id="WDER01000014">
    <property type="protein sequence ID" value="KAB6084521.1"/>
    <property type="molecule type" value="Genomic_DNA"/>
</dbReference>
<evidence type="ECO:0000313" key="23">
    <source>
        <dbReference type="EMBL" id="RHK91924.1"/>
    </source>
</evidence>
<evidence type="ECO:0000313" key="30">
    <source>
        <dbReference type="Proteomes" id="UP000327007"/>
    </source>
</evidence>
<keyword evidence="6" id="KW-0408">Iron</keyword>
<keyword evidence="5 10" id="KW-0812">Transmembrane</keyword>
<evidence type="ECO:0000313" key="17">
    <source>
        <dbReference type="EMBL" id="KAA9050833.1"/>
    </source>
</evidence>
<dbReference type="EMBL" id="JAIWWW010000024">
    <property type="protein sequence ID" value="MCA4523727.1"/>
    <property type="molecule type" value="Genomic_DNA"/>
</dbReference>
<evidence type="ECO:0000256" key="1">
    <source>
        <dbReference type="ARBA" id="ARBA00004571"/>
    </source>
</evidence>
<evidence type="ECO:0000256" key="5">
    <source>
        <dbReference type="ARBA" id="ARBA00022692"/>
    </source>
</evidence>
<dbReference type="FunFam" id="2.170.130.10:FF:000008">
    <property type="entry name" value="SusC/RagA family TonB-linked outer membrane protein"/>
    <property type="match status" value="1"/>
</dbReference>
<evidence type="ECO:0000313" key="28">
    <source>
        <dbReference type="Proteomes" id="UP000284417"/>
    </source>
</evidence>
<evidence type="ECO:0000256" key="4">
    <source>
        <dbReference type="ARBA" id="ARBA00022496"/>
    </source>
</evidence>
<dbReference type="EMBL" id="WDCG01000005">
    <property type="protein sequence ID" value="KAB6425710.1"/>
    <property type="molecule type" value="Genomic_DNA"/>
</dbReference>
<keyword evidence="13" id="KW-0732">Signal</keyword>
<dbReference type="InterPro" id="IPR039426">
    <property type="entry name" value="TonB-dep_rcpt-like"/>
</dbReference>
<dbReference type="Gene3D" id="2.40.170.20">
    <property type="entry name" value="TonB-dependent receptor, beta-barrel domain"/>
    <property type="match status" value="1"/>
</dbReference>
<evidence type="ECO:0000313" key="26">
    <source>
        <dbReference type="Proteomes" id="UP000183766"/>
    </source>
</evidence>
<keyword evidence="4" id="KW-0410">Iron transport</keyword>
<dbReference type="InterPro" id="IPR012910">
    <property type="entry name" value="Plug_dom"/>
</dbReference>
<feature type="signal peptide" evidence="13">
    <location>
        <begin position="1"/>
        <end position="35"/>
    </location>
</feature>
<reference evidence="25 26" key="1">
    <citation type="submission" date="2016-10" db="EMBL/GenBank/DDBJ databases">
        <authorList>
            <person name="de Groot N.N."/>
        </authorList>
    </citation>
    <scope>NUCLEOTIDE SEQUENCE [LARGE SCALE GENOMIC DNA]</scope>
    <source>
        <strain evidence="25 26">NLAE-zl-C202</strain>
    </source>
</reference>
<dbReference type="Pfam" id="PF00593">
    <property type="entry name" value="TonB_dep_Rec_b-barrel"/>
    <property type="match status" value="1"/>
</dbReference>
<sequence>MNNLPNIKRKGRNVHSFLAFLLFVCLSSLPCYIQAQEKKNITLDVKNETVENVFNQLSKQTGYKFFYDQEIVNAAPRISIKARNSSLENILSMITVQTNLYFNKKNNTISVGKQKSQETIKSTRTKTVNGTVTDQNGEPIIGANVLVKGTTNGIITDINGNYSLANVTEDATIQFSYIGYQTTEVKANSKELARIILKEDSELLDEVIVVGYGVQKRSDVTGAISSVTSEKLNSTPSSSLGEMLRGQAAGVQVTMSNAAPGGSSNILIRGRRSLSGGNDPLYIVDGVPMTSIDDINSNDIASLEVLKDASSQSIYGARAANGVILITTKRGQTGKMKISYNTYAASQSIHKNFEFYNGEEWAALRKEAYYNANLSYDETDCFRGLMLDVFKSGEYVDWEKLMISSAWQQKHDILIQSGGDKTKYALGLGYFDQNGMVPNSGFQRLSGRLNIDHKLLKNLTIGTNFLYTKSWKKTADGSFNSFITMPPLAKVYNDDGSLREDVTEAGESHYNPLWNIDYSNNKSQTDRLLINFFVDWKITKDLSYRANGSLNTRTVHSNTYQGTKHTTGRNNNGKATAGTSFSNDYLFENIVNYVKDFNKNHHFDATFMQSVNVIEWKNLGINGTGFANDDLTYNAIGSANEYGTPTWELSDRKLLSFLGRVRYNLFEKYLFTFALRVDGSSVFGKNNKYGYFPSGAFAWRINEESFLKEAKWLSNLKLRLSYGAVGNQGVTPYKSLGLTDRYLTEFGDKTIIGYLPGTELTNPNLKWETSTSGNIGLDFGFFNGRINGTIEYYNTKTTDLLVTKSIPSSLGYSTQTVNLAEMKNNGIEITLNTTPVKIKDFRWDVNFTFTKNKNEIKKIDGQVDENGKPLDDVNNKWFVGYPMNVYYDYVFDGIWQKDDDIANSHMPTATPGSIKLRDVNNDNQITADDRVVMQRDPKWIGTVGTSFNYKGFDLSADLYISHGGTIYNPYLTTFENGGDLTAKRNGIRRNYWTQNNPSNEAPAPNMTQAPAYISSLGYQDASYVRLRNVTFGYNFPRALISKAYMQSLRLYMTLSNFWTKTDVQAYGPEQTPGDYPEPRTVLFGLNVTF</sequence>
<keyword evidence="9 10" id="KW-0998">Cell outer membrane</keyword>
<evidence type="ECO:0000256" key="12">
    <source>
        <dbReference type="SAM" id="MobiDB-lite"/>
    </source>
</evidence>
<reference evidence="21" key="7">
    <citation type="submission" date="2023-08" db="EMBL/GenBank/DDBJ databases">
        <title>Mucin Metabolism Genes Underlie the Key Renovations of Bacteroides xylanisolvens Genomes in Captive Great Apes.</title>
        <authorList>
            <person name="Nishida A.H."/>
        </authorList>
    </citation>
    <scope>NUCLEOTIDE SEQUENCE</scope>
    <source>
        <strain evidence="21">P19.10B</strain>
    </source>
</reference>
<evidence type="ECO:0000256" key="8">
    <source>
        <dbReference type="ARBA" id="ARBA00023136"/>
    </source>
</evidence>
<evidence type="ECO:0000256" key="6">
    <source>
        <dbReference type="ARBA" id="ARBA00023004"/>
    </source>
</evidence>
<evidence type="ECO:0000313" key="21">
    <source>
        <dbReference type="EMBL" id="MCA4523727.1"/>
    </source>
</evidence>
<dbReference type="EMBL" id="WDEH01000045">
    <property type="protein sequence ID" value="KAB6133312.1"/>
    <property type="molecule type" value="Genomic_DNA"/>
</dbReference>
<dbReference type="Proteomes" id="UP001197958">
    <property type="component" value="Unassembled WGS sequence"/>
</dbReference>
<dbReference type="InterPro" id="IPR023997">
    <property type="entry name" value="TonB-dep_OMP_SusC/RagA_CS"/>
</dbReference>
<dbReference type="NCBIfam" id="TIGR04057">
    <property type="entry name" value="SusC_RagA_signa"/>
    <property type="match status" value="1"/>
</dbReference>
<evidence type="ECO:0000313" key="18">
    <source>
        <dbReference type="EMBL" id="KAB6084521.1"/>
    </source>
</evidence>
<reference evidence="30" key="2">
    <citation type="journal article" date="2018" name="J. Anim. Genet.">
        <title>Acquired interbacterial defense systems protect against interspecies antagonism in the human gut microbiome.</title>
        <authorList>
            <person name="Ross B.D."/>
            <person name="Verster A.J."/>
            <person name="Radey M.C."/>
            <person name="Schmidtke D.T."/>
            <person name="Pope C.E."/>
            <person name="Hoffman L.R."/>
            <person name="Hajjar A."/>
            <person name="Peterson S.B."/>
            <person name="Borenstein E."/>
            <person name="Mougous J."/>
        </authorList>
    </citation>
    <scope>NUCLEOTIDE SEQUENCE [LARGE SCALE GENOMIC DNA]</scope>
    <source>
        <strain evidence="30">H204</strain>
    </source>
</reference>
<dbReference type="Pfam" id="PF07715">
    <property type="entry name" value="Plug"/>
    <property type="match status" value="1"/>
</dbReference>
<dbReference type="EMBL" id="FOUM01000004">
    <property type="protein sequence ID" value="SFM40617.1"/>
    <property type="molecule type" value="Genomic_DNA"/>
</dbReference>
<keyword evidence="4" id="KW-0406">Ion transport</keyword>
<dbReference type="GO" id="GO:0009279">
    <property type="term" value="C:cell outer membrane"/>
    <property type="evidence" value="ECO:0007669"/>
    <property type="project" value="UniProtKB-SubCell"/>
</dbReference>
<dbReference type="InterPro" id="IPR037066">
    <property type="entry name" value="Plug_dom_sf"/>
</dbReference>
<evidence type="ECO:0000259" key="15">
    <source>
        <dbReference type="Pfam" id="PF07660"/>
    </source>
</evidence>
<keyword evidence="2 10" id="KW-0813">Transport</keyword>
<evidence type="ECO:0000313" key="33">
    <source>
        <dbReference type="Proteomes" id="UP000487596"/>
    </source>
</evidence>
<feature type="domain" description="Secretin/TonB short N-terminal" evidence="15">
    <location>
        <begin position="63"/>
        <end position="114"/>
    </location>
</feature>
<evidence type="ECO:0000256" key="3">
    <source>
        <dbReference type="ARBA" id="ARBA00022452"/>
    </source>
</evidence>
<evidence type="ECO:0000313" key="24">
    <source>
        <dbReference type="EMBL" id="RHL41389.1"/>
    </source>
</evidence>
<dbReference type="EMBL" id="VYQC01000001">
    <property type="protein sequence ID" value="KAA9050833.1"/>
    <property type="molecule type" value="Genomic_DNA"/>
</dbReference>
<evidence type="ECO:0000313" key="22">
    <source>
        <dbReference type="EMBL" id="RGK59031.1"/>
    </source>
</evidence>
<evidence type="ECO:0000256" key="2">
    <source>
        <dbReference type="ARBA" id="ARBA00022448"/>
    </source>
</evidence>
<protein>
    <submittedName>
        <fullName evidence="22">SusC/RagA family TonB-linked outer membrane protein</fullName>
    </submittedName>
    <submittedName>
        <fullName evidence="17">TonB-dependent receptor</fullName>
    </submittedName>
    <submittedName>
        <fullName evidence="25">TonB-linked outer membrane protein, SusC/RagA family</fullName>
    </submittedName>
</protein>
<dbReference type="Proteomes" id="UP000261210">
    <property type="component" value="Unassembled WGS sequence"/>
</dbReference>
<evidence type="ECO:0000313" key="31">
    <source>
        <dbReference type="Proteomes" id="UP000471447"/>
    </source>
</evidence>
<dbReference type="Pfam" id="PF13715">
    <property type="entry name" value="CarbopepD_reg_2"/>
    <property type="match status" value="1"/>
</dbReference>
<reference evidence="17" key="4">
    <citation type="journal article" date="2019" name="bioRxiv">
        <title>Acquired interbacterial defense systems protect against interspecies antagonism in the human gut microbiome.</title>
        <authorList>
            <person name="Ross B.D."/>
            <person name="Verster A.J."/>
            <person name="Radey M.C."/>
            <person name="Schmidtke D.T."/>
            <person name="Pope C.E."/>
            <person name="Hoffman L.R."/>
            <person name="Hajjar A.M."/>
            <person name="Peterson S.B."/>
            <person name="Borenstein E."/>
            <person name="Mougous J.D."/>
        </authorList>
    </citation>
    <scope>NUCLEOTIDE SEQUENCE</scope>
    <source>
        <strain evidence="17">H204</strain>
    </source>
</reference>
<dbReference type="NCBIfam" id="TIGR04056">
    <property type="entry name" value="OMP_RagA_SusC"/>
    <property type="match status" value="1"/>
</dbReference>
<dbReference type="Proteomes" id="UP000474077">
    <property type="component" value="Unassembled WGS sequence"/>
</dbReference>
<dbReference type="SUPFAM" id="SSF56935">
    <property type="entry name" value="Porins"/>
    <property type="match status" value="1"/>
</dbReference>
<evidence type="ECO:0000256" key="11">
    <source>
        <dbReference type="RuleBase" id="RU003357"/>
    </source>
</evidence>
<dbReference type="Proteomes" id="UP000471447">
    <property type="component" value="Unassembled WGS sequence"/>
</dbReference>
<evidence type="ECO:0000256" key="13">
    <source>
        <dbReference type="SAM" id="SignalP"/>
    </source>
</evidence>
<comment type="subcellular location">
    <subcellularLocation>
        <location evidence="1 10">Cell outer membrane</location>
        <topology evidence="1 10">Multi-pass membrane protein</topology>
    </subcellularLocation>
</comment>
<dbReference type="InterPro" id="IPR008969">
    <property type="entry name" value="CarboxyPept-like_regulatory"/>
</dbReference>
<name>A0A174HUU8_9BACE</name>
<dbReference type="InterPro" id="IPR000531">
    <property type="entry name" value="Beta-barrel_TonB"/>
</dbReference>
<feature type="chain" id="PRO_5014251478" evidence="13">
    <location>
        <begin position="36"/>
        <end position="1089"/>
    </location>
</feature>
<reference evidence="31 32" key="5">
    <citation type="journal article" date="2019" name="Nat. Med.">
        <title>A library of human gut bacterial isolates paired with longitudinal multiomics data enables mechanistic microbiome research.</title>
        <authorList>
            <person name="Poyet M."/>
            <person name="Groussin M."/>
            <person name="Gibbons S.M."/>
            <person name="Avila-Pacheco J."/>
            <person name="Jiang X."/>
            <person name="Kearney S.M."/>
            <person name="Perrotta A.R."/>
            <person name="Berdy B."/>
            <person name="Zhao S."/>
            <person name="Lieberman T.D."/>
            <person name="Swanson P.K."/>
            <person name="Smith M."/>
            <person name="Roesemann S."/>
            <person name="Alexander J.E."/>
            <person name="Rich S.A."/>
            <person name="Livny J."/>
            <person name="Vlamakis H."/>
            <person name="Clish C."/>
            <person name="Bullock K."/>
            <person name="Deik A."/>
            <person name="Scott J."/>
            <person name="Pierce K.A."/>
            <person name="Xavier R.J."/>
            <person name="Alm E.J."/>
        </authorList>
    </citation>
    <scope>NUCLEOTIDE SEQUENCE [LARGE SCALE GENOMIC DNA]</scope>
    <source>
        <strain evidence="19 33">BIOML-A62</strain>
        <strain evidence="20 31">BIOML-A7</strain>
        <strain evidence="18 32">BIOML-A73</strain>
    </source>
</reference>
<dbReference type="Gene3D" id="2.170.130.10">
    <property type="entry name" value="TonB-dependent receptor, plug domain"/>
    <property type="match status" value="1"/>
</dbReference>
<dbReference type="GO" id="GO:0006826">
    <property type="term" value="P:iron ion transport"/>
    <property type="evidence" value="ECO:0007669"/>
    <property type="project" value="UniProtKB-KW"/>
</dbReference>
<dbReference type="Gene3D" id="3.55.50.30">
    <property type="match status" value="1"/>
</dbReference>
<dbReference type="EMBL" id="QSQU01000032">
    <property type="protein sequence ID" value="RGK59031.1"/>
    <property type="molecule type" value="Genomic_DNA"/>
</dbReference>
<evidence type="ECO:0000313" key="19">
    <source>
        <dbReference type="EMBL" id="KAB6133312.1"/>
    </source>
</evidence>
<evidence type="ECO:0000313" key="29">
    <source>
        <dbReference type="Proteomes" id="UP000284495"/>
    </source>
</evidence>
<dbReference type="RefSeq" id="WP_008018504.1">
    <property type="nucleotide sequence ID" value="NZ_AP031409.1"/>
</dbReference>
<reference evidence="27 28" key="3">
    <citation type="submission" date="2018-08" db="EMBL/GenBank/DDBJ databases">
        <title>A genome reference for cultivated species of the human gut microbiota.</title>
        <authorList>
            <person name="Zou Y."/>
            <person name="Xue W."/>
            <person name="Luo G."/>
        </authorList>
    </citation>
    <scope>NUCLEOTIDE SEQUENCE [LARGE SCALE GENOMIC DNA]</scope>
    <source>
        <strain evidence="24 29">AF38-2</strain>
        <strain evidence="23 28">AF39-6AC</strain>
        <strain evidence="22 27">TF10-34</strain>
    </source>
</reference>
<evidence type="ECO:0000259" key="14">
    <source>
        <dbReference type="Pfam" id="PF00593"/>
    </source>
</evidence>
<keyword evidence="17" id="KW-0675">Receptor</keyword>
<evidence type="ECO:0000313" key="32">
    <source>
        <dbReference type="Proteomes" id="UP000474077"/>
    </source>
</evidence>
<feature type="domain" description="TonB-dependent receptor plug" evidence="16">
    <location>
        <begin position="217"/>
        <end position="323"/>
    </location>
</feature>
<accession>A0A174HUU8</accession>
<dbReference type="EMBL" id="QROO01000002">
    <property type="protein sequence ID" value="RHL41389.1"/>
    <property type="molecule type" value="Genomic_DNA"/>
</dbReference>
<dbReference type="Pfam" id="PF07660">
    <property type="entry name" value="STN"/>
    <property type="match status" value="1"/>
</dbReference>
<keyword evidence="3 10" id="KW-1134">Transmembrane beta strand</keyword>
<dbReference type="Proteomes" id="UP000327007">
    <property type="component" value="Unassembled WGS sequence"/>
</dbReference>
<keyword evidence="7 11" id="KW-0798">TonB box</keyword>
<reference evidence="17" key="6">
    <citation type="submission" date="2019-09" db="EMBL/GenBank/DDBJ databases">
        <authorList>
            <person name="Ross B.D."/>
            <person name="Verster A.J."/>
            <person name="Radey M.C."/>
            <person name="Schmidtke D.T."/>
            <person name="Pope C.E."/>
            <person name="Hoffman L.R."/>
            <person name="Hajjar A.M."/>
            <person name="Peterson S.B."/>
            <person name="Borenstein E."/>
            <person name="Mougous J.D."/>
        </authorList>
    </citation>
    <scope>NUCLEOTIDE SEQUENCE</scope>
    <source>
        <strain evidence="17">H204</strain>
    </source>
</reference>
<feature type="region of interest" description="Disordered" evidence="12">
    <location>
        <begin position="555"/>
        <end position="574"/>
    </location>
</feature>
<dbReference type="EMBL" id="QROC01000030">
    <property type="protein sequence ID" value="RHK91924.1"/>
    <property type="molecule type" value="Genomic_DNA"/>
</dbReference>
<evidence type="ECO:0000259" key="16">
    <source>
        <dbReference type="Pfam" id="PF07715"/>
    </source>
</evidence>
<dbReference type="AlphaFoldDB" id="A0A174HUU8"/>
<evidence type="ECO:0000313" key="20">
    <source>
        <dbReference type="EMBL" id="KAB6425710.1"/>
    </source>
</evidence>